<name>A0A830HEH5_9CHLO</name>
<evidence type="ECO:0000313" key="2">
    <source>
        <dbReference type="Proteomes" id="UP000660262"/>
    </source>
</evidence>
<dbReference type="AlphaFoldDB" id="A0A830HEH5"/>
<evidence type="ECO:0000313" key="1">
    <source>
        <dbReference type="EMBL" id="GHP03991.1"/>
    </source>
</evidence>
<reference evidence="1" key="1">
    <citation type="submission" date="2020-10" db="EMBL/GenBank/DDBJ databases">
        <title>Unveiling of a novel bifunctional photoreceptor, Dualchrome1, isolated from a cosmopolitan green alga.</title>
        <authorList>
            <person name="Suzuki S."/>
            <person name="Kawachi M."/>
        </authorList>
    </citation>
    <scope>NUCLEOTIDE SEQUENCE</scope>
    <source>
        <strain evidence="1">NIES 2893</strain>
    </source>
</reference>
<accession>A0A830HEH5</accession>
<proteinExistence type="predicted"/>
<dbReference type="Proteomes" id="UP000660262">
    <property type="component" value="Unassembled WGS sequence"/>
</dbReference>
<gene>
    <name evidence="1" type="ORF">PPROV_000274500</name>
</gene>
<comment type="caution">
    <text evidence="1">The sequence shown here is derived from an EMBL/GenBank/DDBJ whole genome shotgun (WGS) entry which is preliminary data.</text>
</comment>
<keyword evidence="2" id="KW-1185">Reference proteome</keyword>
<protein>
    <submittedName>
        <fullName evidence="1">Uncharacterized protein</fullName>
    </submittedName>
</protein>
<organism evidence="1 2">
    <name type="scientific">Pycnococcus provasolii</name>
    <dbReference type="NCBI Taxonomy" id="41880"/>
    <lineage>
        <taxon>Eukaryota</taxon>
        <taxon>Viridiplantae</taxon>
        <taxon>Chlorophyta</taxon>
        <taxon>Pseudoscourfieldiophyceae</taxon>
        <taxon>Pseudoscourfieldiales</taxon>
        <taxon>Pycnococcaceae</taxon>
        <taxon>Pycnococcus</taxon>
    </lineage>
</organism>
<dbReference type="EMBL" id="BNJQ01000006">
    <property type="protein sequence ID" value="GHP03991.1"/>
    <property type="molecule type" value="Genomic_DNA"/>
</dbReference>
<sequence length="1072" mass="120589">MAGLASLAAWSSWRQVASGGGLRWLASYAAVAPSNPFVLRTRLVSCVSVPRLSRTKPFSISLLGGCHVPSHSLASASASARTVTQLIIPYRQPCLTPLSYTSTPTHVSSRTFADASAPGEAIGGAVDKKAAGEHRSFDDARAYVRTLGLTSQKEWKAWSASGARPRDIPSHPDRTYKSSGWTSYGDFLGYKIGKVAGKFRGFEDARAYAHTLGLKSATEWEAWSASGARPHDIPSDPYKYYASTGWVSYVDFLGYKIANKARVGPPNFRSFEDARGYTRTLGLKSKKEWRAWSASGARPRDIPSNPDQKYKSAGWTSYGDFLGYEERVGRARMHYRSFEDARGYVHTLGLTSQKEWSAWSASGARPRDIPSHPDHTYKSAGWTSYPDFLGYKIAKVARVGPRMHYRSFEDARAYVRSLRMKSVEEWAEWKALGTRPHDIPSNPYHEYASSGWVSYGDFLGYAVGKTAGEYRDFDEARTYVHRLGLKSKEEWQVWSASGVRPYDIPSAPDEKYASSGWTSYGDFLGYDIDQVDGNFRSFEDARAYVRALGLPSQKEWKTWRMSGVRPSDIPRSPELTYKSLGWTSYGDFLGYDIDHKAQVRPRMQFRGAVDQKRRREYRSFEDARAYVHTLGLTSQKEWSAWSASGARPHDIPSNPYNTYKSAGWVSYRDFLGYEKRVGRARMQHRSFDDACAYARTLGLKGQTEWYAWCASGARPHDIPSRPDRTYKSAGWLSYPDFLGYDVGKVAIEFRSFEDARAYVHTLGLKSAKVWKVWSSSGARPRDIPSAPDRTYASTGWVSYGDFLGYEERVGRARMQCRSFDDARAYARMLGLKSSTEWQAWSASDARPHDIPSRPDRTYKSAGWLSYGDFLGYNIGKVAEKFRSFEDARGYVHTLGLTSQKEWKAWSASGARPHDIPSHPGRTYKSAGWTSYGDFLGYQIGKVAGEYRSFDDARAYVHTLGLTSQKEWRAWRASGARPHDIPSTPDYTYKSAGWLSYPDFLGYDVGKAAEKFRSFEDARGYVHTLGLTSQKEWKAWSASGARPRDIPSTPDQTYASTGWTSYGDFLGYAVGRV</sequence>